<dbReference type="KEGG" id="cmav:ABHF33_11775"/>
<dbReference type="AlphaFoldDB" id="A0AAU7F7V5"/>
<proteinExistence type="predicted"/>
<accession>A0AAU7F7V5</accession>
<name>A0AAU7F7V5_9NEIS</name>
<evidence type="ECO:0000313" key="1">
    <source>
        <dbReference type="EMBL" id="XBL99740.1"/>
    </source>
</evidence>
<gene>
    <name evidence="1" type="ORF">ABHF33_11775</name>
</gene>
<sequence length="293" mass="33870">MSVKKEAENSSLKKVKTLCEAKQILSWFDNHHYERKIINFSLKDWLSEFEYRSHWRYFLGDASQNRLNEEQMLLYARHIAKIGSQSLGPEKADIECRIEPHEFSYSPVRSIKPSHLAAHAGDVFFSELVSSLKIDAVDFLAGGMDSTELEVFDHIPVHLINKNRYPDIVEASNGEILASIDILAPDEIIIDGIKEWLKQVRKDFAIAAPEKGSFGDKDMKKWREFRVLQYIDITLFAQLSNLELTQYQIGEILFHDELCPAPERVRKTVKPEADRMLDRHSLARFSLQLAYET</sequence>
<protein>
    <submittedName>
        <fullName evidence="1">DUF6387 family protein</fullName>
    </submittedName>
</protein>
<dbReference type="RefSeq" id="WP_348944145.1">
    <property type="nucleotide sequence ID" value="NZ_CP157355.1"/>
</dbReference>
<dbReference type="EMBL" id="CP157355">
    <property type="protein sequence ID" value="XBL99740.1"/>
    <property type="molecule type" value="Genomic_DNA"/>
</dbReference>
<dbReference type="InterPro" id="IPR045664">
    <property type="entry name" value="DUF6387"/>
</dbReference>
<reference evidence="1" key="1">
    <citation type="submission" date="2024-05" db="EMBL/GenBank/DDBJ databases">
        <authorList>
            <person name="Yang L."/>
            <person name="Pan L."/>
        </authorList>
    </citation>
    <scope>NUCLEOTIDE SEQUENCE</scope>
    <source>
        <strain evidence="1">FCG-7</strain>
    </source>
</reference>
<dbReference type="Pfam" id="PF19924">
    <property type="entry name" value="DUF6387"/>
    <property type="match status" value="1"/>
</dbReference>
<organism evidence="1">
    <name type="scientific">Chitinibacter mangrovi</name>
    <dbReference type="NCBI Taxonomy" id="3153927"/>
    <lineage>
        <taxon>Bacteria</taxon>
        <taxon>Pseudomonadati</taxon>
        <taxon>Pseudomonadota</taxon>
        <taxon>Betaproteobacteria</taxon>
        <taxon>Neisseriales</taxon>
        <taxon>Chitinibacteraceae</taxon>
        <taxon>Chitinibacter</taxon>
    </lineage>
</organism>